<evidence type="ECO:0000313" key="4">
    <source>
        <dbReference type="Proteomes" id="UP001198701"/>
    </source>
</evidence>
<dbReference type="RefSeq" id="WP_229431604.1">
    <property type="nucleotide sequence ID" value="NZ_JAJHPV010000010.1"/>
</dbReference>
<feature type="domain" description="TadE-like" evidence="2">
    <location>
        <begin position="16"/>
        <end position="58"/>
    </location>
</feature>
<protein>
    <submittedName>
        <fullName evidence="3">Pilus assembly protein</fullName>
    </submittedName>
</protein>
<proteinExistence type="predicted"/>
<dbReference type="EMBL" id="JAJHPV010000010">
    <property type="protein sequence ID" value="MCC6070680.1"/>
    <property type="molecule type" value="Genomic_DNA"/>
</dbReference>
<comment type="caution">
    <text evidence="3">The sequence shown here is derived from an EMBL/GenBank/DDBJ whole genome shotgun (WGS) entry which is preliminary data.</text>
</comment>
<keyword evidence="4" id="KW-1185">Reference proteome</keyword>
<evidence type="ECO:0000256" key="1">
    <source>
        <dbReference type="SAM" id="Phobius"/>
    </source>
</evidence>
<name>A0ABS8IQL6_9BURK</name>
<keyword evidence="1" id="KW-0812">Transmembrane</keyword>
<keyword evidence="1" id="KW-1133">Transmembrane helix</keyword>
<feature type="transmembrane region" description="Helical" evidence="1">
    <location>
        <begin position="20"/>
        <end position="46"/>
    </location>
</feature>
<accession>A0ABS8IQL6</accession>
<keyword evidence="1" id="KW-0472">Membrane</keyword>
<reference evidence="3 4" key="1">
    <citation type="submission" date="2021-11" db="EMBL/GenBank/DDBJ databases">
        <authorList>
            <person name="Huq M.A."/>
        </authorList>
    </citation>
    <scope>NUCLEOTIDE SEQUENCE [LARGE SCALE GENOMIC DNA]</scope>
    <source>
        <strain evidence="3 4">MAHUQ-52</strain>
    </source>
</reference>
<evidence type="ECO:0000313" key="3">
    <source>
        <dbReference type="EMBL" id="MCC6070680.1"/>
    </source>
</evidence>
<organism evidence="3 4">
    <name type="scientific">Massilia agrisoli</name>
    <dbReference type="NCBI Taxonomy" id="2892444"/>
    <lineage>
        <taxon>Bacteria</taxon>
        <taxon>Pseudomonadati</taxon>
        <taxon>Pseudomonadota</taxon>
        <taxon>Betaproteobacteria</taxon>
        <taxon>Burkholderiales</taxon>
        <taxon>Oxalobacteraceae</taxon>
        <taxon>Telluria group</taxon>
        <taxon>Massilia</taxon>
    </lineage>
</organism>
<dbReference type="Pfam" id="PF07811">
    <property type="entry name" value="TadE"/>
    <property type="match status" value="1"/>
</dbReference>
<sequence>MPAIRPHFLPLKAQRGATAVEFAGVAVFFFTYLFAMFELARALYLWNTMTEVTRRAARAAAVADFDDAAKQAIRRHAMFDTNRLPLAGDVTIEKLEIDYLQADGATPVTALPLCPTENLVNCTANPNGPSCIRFVRVRVCLDGPGSCSQVPYTTMSGLENFVPGSLSFPRFTTISPVGSLGRTPSVTSTCP</sequence>
<evidence type="ECO:0000259" key="2">
    <source>
        <dbReference type="Pfam" id="PF07811"/>
    </source>
</evidence>
<dbReference type="InterPro" id="IPR012495">
    <property type="entry name" value="TadE-like_dom"/>
</dbReference>
<dbReference type="Proteomes" id="UP001198701">
    <property type="component" value="Unassembled WGS sequence"/>
</dbReference>
<gene>
    <name evidence="3" type="ORF">LMJ30_06890</name>
</gene>